<evidence type="ECO:0000313" key="1">
    <source>
        <dbReference type="EMBL" id="GIY65037.1"/>
    </source>
</evidence>
<dbReference type="Proteomes" id="UP001054945">
    <property type="component" value="Unassembled WGS sequence"/>
</dbReference>
<reference evidence="1 2" key="1">
    <citation type="submission" date="2021-06" db="EMBL/GenBank/DDBJ databases">
        <title>Caerostris extrusa draft genome.</title>
        <authorList>
            <person name="Kono N."/>
            <person name="Arakawa K."/>
        </authorList>
    </citation>
    <scope>NUCLEOTIDE SEQUENCE [LARGE SCALE GENOMIC DNA]</scope>
</reference>
<feature type="non-terminal residue" evidence="1">
    <location>
        <position position="1"/>
    </location>
</feature>
<keyword evidence="2" id="KW-1185">Reference proteome</keyword>
<proteinExistence type="predicted"/>
<sequence length="49" mass="5659">SPERRLEANHTVCVRVVPSIKAILTRLNASIKTALPYKKKRQKGMKRDR</sequence>
<dbReference type="AlphaFoldDB" id="A0AAV4V4G4"/>
<protein>
    <submittedName>
        <fullName evidence="1">Uncharacterized protein</fullName>
    </submittedName>
</protein>
<gene>
    <name evidence="1" type="ORF">CEXT_424621</name>
</gene>
<dbReference type="EMBL" id="BPLR01013954">
    <property type="protein sequence ID" value="GIY65037.1"/>
    <property type="molecule type" value="Genomic_DNA"/>
</dbReference>
<name>A0AAV4V4G4_CAEEX</name>
<comment type="caution">
    <text evidence="1">The sequence shown here is derived from an EMBL/GenBank/DDBJ whole genome shotgun (WGS) entry which is preliminary data.</text>
</comment>
<evidence type="ECO:0000313" key="2">
    <source>
        <dbReference type="Proteomes" id="UP001054945"/>
    </source>
</evidence>
<organism evidence="1 2">
    <name type="scientific">Caerostris extrusa</name>
    <name type="common">Bark spider</name>
    <name type="synonym">Caerostris bankana</name>
    <dbReference type="NCBI Taxonomy" id="172846"/>
    <lineage>
        <taxon>Eukaryota</taxon>
        <taxon>Metazoa</taxon>
        <taxon>Ecdysozoa</taxon>
        <taxon>Arthropoda</taxon>
        <taxon>Chelicerata</taxon>
        <taxon>Arachnida</taxon>
        <taxon>Araneae</taxon>
        <taxon>Araneomorphae</taxon>
        <taxon>Entelegynae</taxon>
        <taxon>Araneoidea</taxon>
        <taxon>Araneidae</taxon>
        <taxon>Caerostris</taxon>
    </lineage>
</organism>
<accession>A0AAV4V4G4</accession>